<evidence type="ECO:0000259" key="4">
    <source>
        <dbReference type="PROSITE" id="PS51722"/>
    </source>
</evidence>
<dbReference type="InterPro" id="IPR027417">
    <property type="entry name" value="P-loop_NTPase"/>
</dbReference>
<dbReference type="HAMAP" id="MF_00849">
    <property type="entry name" value="BipA"/>
    <property type="match status" value="1"/>
</dbReference>
<dbReference type="PANTHER" id="PTHR42908:SF8">
    <property type="entry name" value="TR-TYPE G DOMAIN-CONTAINING PROTEIN"/>
    <property type="match status" value="1"/>
</dbReference>
<dbReference type="Gene3D" id="2.40.30.10">
    <property type="entry name" value="Translation factors"/>
    <property type="match status" value="1"/>
</dbReference>
<comment type="similarity">
    <text evidence="3">Belongs to the TRAFAC class translation factor GTPase superfamily. Classic translation factor GTPase family. BipA subfamily.</text>
</comment>
<dbReference type="CDD" id="cd03691">
    <property type="entry name" value="BipA_TypA_II"/>
    <property type="match status" value="1"/>
</dbReference>
<dbReference type="InterPro" id="IPR041095">
    <property type="entry name" value="EFG_II"/>
</dbReference>
<dbReference type="InterPro" id="IPR035651">
    <property type="entry name" value="BipA_V"/>
</dbReference>
<comment type="function">
    <text evidence="3">A 50S ribosomal subunit assembly protein with GTPase activity, required for 50S subunit assembly at low temperatures, may also play a role in translation. Binds GTP and analogs. Binds the 70S ribosome between the 30S and 50S subunits, in a similar position as ribosome-bound EF-G; it contacts a number of ribosomal proteins, both rRNAs and the A-site tRNA.</text>
</comment>
<dbReference type="Proteomes" id="UP000272481">
    <property type="component" value="Unassembled WGS sequence"/>
</dbReference>
<dbReference type="InterPro" id="IPR031157">
    <property type="entry name" value="G_TR_CS"/>
</dbReference>
<dbReference type="InterPro" id="IPR009000">
    <property type="entry name" value="Transl_B-barrel_sf"/>
</dbReference>
<dbReference type="CDD" id="cd01891">
    <property type="entry name" value="TypA_BipA"/>
    <property type="match status" value="1"/>
</dbReference>
<dbReference type="InterPro" id="IPR000640">
    <property type="entry name" value="EFG_V-like"/>
</dbReference>
<organism evidence="5 6">
    <name type="scientific">Bhargavaea beijingensis</name>
    <dbReference type="NCBI Taxonomy" id="426756"/>
    <lineage>
        <taxon>Bacteria</taxon>
        <taxon>Bacillati</taxon>
        <taxon>Bacillota</taxon>
        <taxon>Bacilli</taxon>
        <taxon>Bacillales</taxon>
        <taxon>Caryophanaceae</taxon>
        <taxon>Bhargavaea</taxon>
    </lineage>
</organism>
<dbReference type="Gene3D" id="3.30.70.240">
    <property type="match status" value="1"/>
</dbReference>
<comment type="subcellular location">
    <subcellularLocation>
        <location evidence="3">Cytoplasm</location>
    </subcellularLocation>
    <text evidence="3">Binds to ribosomes.</text>
</comment>
<dbReference type="SUPFAM" id="SSF50447">
    <property type="entry name" value="Translation proteins"/>
    <property type="match status" value="1"/>
</dbReference>
<evidence type="ECO:0000313" key="6">
    <source>
        <dbReference type="Proteomes" id="UP000272481"/>
    </source>
</evidence>
<dbReference type="NCBIfam" id="TIGR01394">
    <property type="entry name" value="TypA_BipA"/>
    <property type="match status" value="1"/>
</dbReference>
<reference evidence="5 6" key="1">
    <citation type="submission" date="2018-12" db="EMBL/GenBank/DDBJ databases">
        <title>Comparitive functional genomics of dry heat resistant strains isolated from the viking spacecraft.</title>
        <authorList>
            <person name="Seuylemezian A."/>
            <person name="Vaishampayan P."/>
        </authorList>
    </citation>
    <scope>NUCLEOTIDE SEQUENCE [LARGE SCALE GENOMIC DNA]</scope>
    <source>
        <strain evidence="5 6">M6-11</strain>
    </source>
</reference>
<dbReference type="InterPro" id="IPR042116">
    <property type="entry name" value="TypA/BipA_C"/>
</dbReference>
<evidence type="ECO:0000256" key="1">
    <source>
        <dbReference type="ARBA" id="ARBA00022741"/>
    </source>
</evidence>
<dbReference type="NCBIfam" id="TIGR00231">
    <property type="entry name" value="small_GTP"/>
    <property type="match status" value="1"/>
</dbReference>
<dbReference type="InterPro" id="IPR006298">
    <property type="entry name" value="BipA"/>
</dbReference>
<dbReference type="InterPro" id="IPR048876">
    <property type="entry name" value="BipA_C"/>
</dbReference>
<dbReference type="Gene3D" id="2.40.50.250">
    <property type="entry name" value="bipa protein"/>
    <property type="match status" value="1"/>
</dbReference>
<dbReference type="InterPro" id="IPR000795">
    <property type="entry name" value="T_Tr_GTP-bd_dom"/>
</dbReference>
<comment type="catalytic activity">
    <reaction evidence="3">
        <text>GTP + H2O = GDP + phosphate + H(+)</text>
        <dbReference type="Rhea" id="RHEA:19669"/>
        <dbReference type="ChEBI" id="CHEBI:15377"/>
        <dbReference type="ChEBI" id="CHEBI:15378"/>
        <dbReference type="ChEBI" id="CHEBI:37565"/>
        <dbReference type="ChEBI" id="CHEBI:43474"/>
        <dbReference type="ChEBI" id="CHEBI:58189"/>
    </reaction>
</comment>
<dbReference type="Pfam" id="PF21018">
    <property type="entry name" value="BipA_C"/>
    <property type="match status" value="1"/>
</dbReference>
<keyword evidence="2 3" id="KW-0342">GTP-binding</keyword>
<evidence type="ECO:0000256" key="3">
    <source>
        <dbReference type="HAMAP-Rule" id="MF_00849"/>
    </source>
</evidence>
<proteinExistence type="inferred from homology"/>
<protein>
    <recommendedName>
        <fullName evidence="3">Large ribosomal subunit assembly factor BipA</fullName>
        <ecNumber evidence="3">3.6.5.-</ecNumber>
    </recommendedName>
    <alternativeName>
        <fullName evidence="3">GTP-binding protein BipA</fullName>
    </alternativeName>
</protein>
<dbReference type="InterPro" id="IPR004161">
    <property type="entry name" value="EFTu-like_2"/>
</dbReference>
<gene>
    <name evidence="5" type="primary">typA</name>
    <name evidence="3" type="synonym">bipA</name>
    <name evidence="5" type="ORF">EJA12_01030</name>
</gene>
<keyword evidence="3" id="KW-0694">RNA-binding</keyword>
<keyword evidence="3" id="KW-0690">Ribosome biogenesis</keyword>
<dbReference type="InterPro" id="IPR047041">
    <property type="entry name" value="BipA_GTP-bd_dom"/>
</dbReference>
<dbReference type="PROSITE" id="PS00301">
    <property type="entry name" value="G_TR_1"/>
    <property type="match status" value="1"/>
</dbReference>
<keyword evidence="3" id="KW-0820">tRNA-binding</keyword>
<dbReference type="Gene3D" id="3.40.50.300">
    <property type="entry name" value="P-loop containing nucleotide triphosphate hydrolases"/>
    <property type="match status" value="1"/>
</dbReference>
<dbReference type="Gene3D" id="3.30.70.870">
    <property type="entry name" value="Elongation Factor G (Translational Gtpase), domain 3"/>
    <property type="match status" value="1"/>
</dbReference>
<comment type="subunit">
    <text evidence="3">Monomer.</text>
</comment>
<dbReference type="PROSITE" id="PS51722">
    <property type="entry name" value="G_TR_2"/>
    <property type="match status" value="1"/>
</dbReference>
<dbReference type="RefSeq" id="WP_125903269.1">
    <property type="nucleotide sequence ID" value="NZ_RWGW01000002.1"/>
</dbReference>
<feature type="binding site" evidence="3">
    <location>
        <begin position="131"/>
        <end position="134"/>
    </location>
    <ligand>
        <name>GTP</name>
        <dbReference type="ChEBI" id="CHEBI:37565"/>
    </ligand>
</feature>
<sequence>MTNLRQDLRNIAIIAHVDHGKTTLVDQLLKQSGIFRSNEHVDERAMDSNDIERERGITILAKNTAVQYHDIKINILDTPGHADFGGEVERILKMVDGVLLVVDSYEGCMPQTRFVLKKALEQNLKPIVVVNKIDKEAARPEEVVDEVLELFIELDANDEQLEFPVIYASGINGTASLSPDLADQGENMQVLFESILEHIPAPADSREDPLQFQVSLLDYNDYVGRIGIGRVFRGTMHVGQQVVLMKNDGSMKNFRITKMSGFLGLKRIEIEEAFAGDLVAISGFEDIDVGETVCPVDHPEALPALHVDEPTLQMTFLVNNSPFAGREGKWVTARKIEERLEQQLQTDVSLRVDPTDTPDAWIVSGRGELHLSILIENMRREGYELQVSKPEVIVREIDGVRCEPVERVQIDTPEEYTGSVIESLGERKGEMLDMVNNGNGQVRLVFNVPARGLIGYTTEFMTMTHGYGILNHTFDSYQPMQKGRIGGRHQGVLVSMDNGTASPYGILQVEDRGTIFVEPGTEVYAGMIVGEHSRDNDLTVNVTKVKHATNVRSATKDQTTTLKKPRIMSLEEALEYLSDDEYCEVTPKSIRLRKKLLDKNERERAAKKKKLAEQEA</sequence>
<dbReference type="SMART" id="SM00838">
    <property type="entry name" value="EFG_C"/>
    <property type="match status" value="1"/>
</dbReference>
<evidence type="ECO:0000313" key="5">
    <source>
        <dbReference type="EMBL" id="RSK36942.1"/>
    </source>
</evidence>
<keyword evidence="1 3" id="KW-0547">Nucleotide-binding</keyword>
<dbReference type="InterPro" id="IPR035647">
    <property type="entry name" value="EFG_III/V"/>
</dbReference>
<feature type="domain" description="Tr-type G" evidence="4">
    <location>
        <begin position="6"/>
        <end position="203"/>
    </location>
</feature>
<dbReference type="Pfam" id="PF00009">
    <property type="entry name" value="GTP_EFTU"/>
    <property type="match status" value="1"/>
</dbReference>
<dbReference type="SUPFAM" id="SSF54980">
    <property type="entry name" value="EF-G C-terminal domain-like"/>
    <property type="match status" value="2"/>
</dbReference>
<dbReference type="PRINTS" id="PR00315">
    <property type="entry name" value="ELONGATNFCT"/>
</dbReference>
<dbReference type="InterPro" id="IPR005225">
    <property type="entry name" value="Small_GTP-bd"/>
</dbReference>
<keyword evidence="6" id="KW-1185">Reference proteome</keyword>
<feature type="binding site" evidence="3">
    <location>
        <begin position="18"/>
        <end position="23"/>
    </location>
    <ligand>
        <name>GTP</name>
        <dbReference type="ChEBI" id="CHEBI:37565"/>
    </ligand>
</feature>
<dbReference type="Pfam" id="PF00679">
    <property type="entry name" value="EFG_C"/>
    <property type="match status" value="1"/>
</dbReference>
<keyword evidence="3" id="KW-0963">Cytoplasm</keyword>
<keyword evidence="3" id="KW-0378">Hydrolase</keyword>
<dbReference type="SUPFAM" id="SSF52540">
    <property type="entry name" value="P-loop containing nucleoside triphosphate hydrolases"/>
    <property type="match status" value="1"/>
</dbReference>
<dbReference type="CDD" id="cd03710">
    <property type="entry name" value="BipA_TypA_C"/>
    <property type="match status" value="1"/>
</dbReference>
<dbReference type="EMBL" id="RWGW01000002">
    <property type="protein sequence ID" value="RSK36942.1"/>
    <property type="molecule type" value="Genomic_DNA"/>
</dbReference>
<keyword evidence="3" id="KW-0699">rRNA-binding</keyword>
<accession>A0ABX9ZGI0</accession>
<dbReference type="InterPro" id="IPR047043">
    <property type="entry name" value="BipA_III"/>
</dbReference>
<dbReference type="EC" id="3.6.5.-" evidence="3"/>
<dbReference type="Pfam" id="PF03144">
    <property type="entry name" value="GTP_EFTU_D2"/>
    <property type="match status" value="1"/>
</dbReference>
<dbReference type="InterPro" id="IPR047042">
    <property type="entry name" value="BipA_II"/>
</dbReference>
<dbReference type="PANTHER" id="PTHR42908">
    <property type="entry name" value="TRANSLATION ELONGATION FACTOR-RELATED"/>
    <property type="match status" value="1"/>
</dbReference>
<dbReference type="Pfam" id="PF14492">
    <property type="entry name" value="EFG_III"/>
    <property type="match status" value="1"/>
</dbReference>
<name>A0ABX9ZGI0_9BACL</name>
<comment type="caution">
    <text evidence="5">The sequence shown here is derived from an EMBL/GenBank/DDBJ whole genome shotgun (WGS) entry which is preliminary data.</text>
</comment>
<dbReference type="CDD" id="cd16263">
    <property type="entry name" value="BipA_III"/>
    <property type="match status" value="1"/>
</dbReference>
<evidence type="ECO:0000256" key="2">
    <source>
        <dbReference type="ARBA" id="ARBA00023134"/>
    </source>
</evidence>